<dbReference type="GO" id="GO:0005886">
    <property type="term" value="C:plasma membrane"/>
    <property type="evidence" value="ECO:0007669"/>
    <property type="project" value="UniProtKB-SubCell"/>
</dbReference>
<keyword evidence="4 7" id="KW-0812">Transmembrane</keyword>
<dbReference type="Pfam" id="PF12704">
    <property type="entry name" value="MacB_PCD"/>
    <property type="match status" value="1"/>
</dbReference>
<evidence type="ECO:0000256" key="6">
    <source>
        <dbReference type="ARBA" id="ARBA00023136"/>
    </source>
</evidence>
<evidence type="ECO:0000256" key="3">
    <source>
        <dbReference type="ARBA" id="ARBA00022475"/>
    </source>
</evidence>
<feature type="transmembrane region" description="Helical" evidence="7">
    <location>
        <begin position="308"/>
        <end position="335"/>
    </location>
</feature>
<dbReference type="InterPro" id="IPR051125">
    <property type="entry name" value="ABC-4/HrtB_transporter"/>
</dbReference>
<dbReference type="PANTHER" id="PTHR43738">
    <property type="entry name" value="ABC TRANSPORTER, MEMBRANE PROTEIN"/>
    <property type="match status" value="1"/>
</dbReference>
<dbReference type="AlphaFoldDB" id="A0A5B0WSN9"/>
<keyword evidence="6 7" id="KW-0472">Membrane</keyword>
<keyword evidence="5 7" id="KW-1133">Transmembrane helix</keyword>
<keyword evidence="11" id="KW-1185">Reference proteome</keyword>
<dbReference type="PANTHER" id="PTHR43738:SF1">
    <property type="entry name" value="HEMIN TRANSPORT SYSTEM PERMEASE PROTEIN HRTB-RELATED"/>
    <property type="match status" value="1"/>
</dbReference>
<evidence type="ECO:0000256" key="1">
    <source>
        <dbReference type="ARBA" id="ARBA00004651"/>
    </source>
</evidence>
<protein>
    <submittedName>
        <fullName evidence="10">FtsX-like permease family protein</fullName>
    </submittedName>
</protein>
<sequence>MRLAPYKIAWLQISHQKLRLLAAVLGVSFAVVLVFVQLGFQQALYDSSVRWHTALGYDLALISPKTTYIVNPPGFPRNRLYQALGFPGVESVTPVYIGIGNWRNPDDPVKVRNIYVMGFDPSAAGFRLAGDPNQVQKLRLPDRVLFDRFSRAEFGAVARQFEAGEPVSTEINDRDVTVVGLFELGTSFGIDGSIITSDLNFRRIFPDRQPSRIELGLIHLQPGADLQATREQISSTIPGDVRVLTRDEFVQHEVDYWSNSTPIGYVFGLGVAMGLAVGVIVVYQILFSDVQDHLREYATLKAMGYSNFFLSRVVLNEAVMLALIGFVPGILLSLLVYAQATEATNLPVEMTVERAVLVMVLTIVMCAGSGLLALRKLRSADPAEVF</sequence>
<comment type="subcellular location">
    <subcellularLocation>
        <location evidence="1">Cell membrane</location>
        <topology evidence="1">Multi-pass membrane protein</topology>
    </subcellularLocation>
</comment>
<dbReference type="Proteomes" id="UP000323708">
    <property type="component" value="Unassembled WGS sequence"/>
</dbReference>
<keyword evidence="3" id="KW-1003">Cell membrane</keyword>
<evidence type="ECO:0000313" key="10">
    <source>
        <dbReference type="EMBL" id="KAA1190082.1"/>
    </source>
</evidence>
<evidence type="ECO:0000259" key="9">
    <source>
        <dbReference type="Pfam" id="PF12704"/>
    </source>
</evidence>
<evidence type="ECO:0000256" key="2">
    <source>
        <dbReference type="ARBA" id="ARBA00022448"/>
    </source>
</evidence>
<feature type="domain" description="MacB-like periplasmic core" evidence="9">
    <location>
        <begin position="22"/>
        <end position="234"/>
    </location>
</feature>
<feature type="transmembrane region" description="Helical" evidence="7">
    <location>
        <begin position="355"/>
        <end position="374"/>
    </location>
</feature>
<reference evidence="10 11" key="1">
    <citation type="submission" date="2019-09" db="EMBL/GenBank/DDBJ databases">
        <authorList>
            <person name="Chen X.-Y."/>
        </authorList>
    </citation>
    <scope>NUCLEOTIDE SEQUENCE [LARGE SCALE GENOMIC DNA]</scope>
    <source>
        <strain evidence="10 11">NY5</strain>
    </source>
</reference>
<dbReference type="InterPro" id="IPR025857">
    <property type="entry name" value="MacB_PCD"/>
</dbReference>
<name>A0A5B0WSN9_9GAMM</name>
<evidence type="ECO:0000256" key="7">
    <source>
        <dbReference type="SAM" id="Phobius"/>
    </source>
</evidence>
<accession>A0A5B0WSN9</accession>
<gene>
    <name evidence="10" type="ORF">F0M18_13535</name>
</gene>
<dbReference type="NCBIfam" id="TIGR01185">
    <property type="entry name" value="devC"/>
    <property type="match status" value="1"/>
</dbReference>
<evidence type="ECO:0000256" key="4">
    <source>
        <dbReference type="ARBA" id="ARBA00022692"/>
    </source>
</evidence>
<dbReference type="InterPro" id="IPR003838">
    <property type="entry name" value="ABC3_permease_C"/>
</dbReference>
<feature type="domain" description="ABC3 transporter permease C-terminal" evidence="8">
    <location>
        <begin position="271"/>
        <end position="382"/>
    </location>
</feature>
<organism evidence="10 11">
    <name type="scientific">Pseudohalioglobus sediminis</name>
    <dbReference type="NCBI Taxonomy" id="2606449"/>
    <lineage>
        <taxon>Bacteria</taxon>
        <taxon>Pseudomonadati</taxon>
        <taxon>Pseudomonadota</taxon>
        <taxon>Gammaproteobacteria</taxon>
        <taxon>Cellvibrionales</taxon>
        <taxon>Halieaceae</taxon>
        <taxon>Pseudohalioglobus</taxon>
    </lineage>
</organism>
<dbReference type="RefSeq" id="WP_149611981.1">
    <property type="nucleotide sequence ID" value="NZ_VTUX01000006.1"/>
</dbReference>
<feature type="transmembrane region" description="Helical" evidence="7">
    <location>
        <begin position="20"/>
        <end position="40"/>
    </location>
</feature>
<dbReference type="PIRSF" id="PIRSF031773">
    <property type="entry name" value="DevC"/>
    <property type="match status" value="1"/>
</dbReference>
<keyword evidence="2" id="KW-0813">Transport</keyword>
<evidence type="ECO:0000256" key="5">
    <source>
        <dbReference type="ARBA" id="ARBA00022989"/>
    </source>
</evidence>
<comment type="caution">
    <text evidence="10">The sequence shown here is derived from an EMBL/GenBank/DDBJ whole genome shotgun (WGS) entry which is preliminary data.</text>
</comment>
<dbReference type="InterPro" id="IPR005891">
    <property type="entry name" value="DevC"/>
</dbReference>
<feature type="transmembrane region" description="Helical" evidence="7">
    <location>
        <begin position="263"/>
        <end position="287"/>
    </location>
</feature>
<dbReference type="EMBL" id="VTUX01000006">
    <property type="protein sequence ID" value="KAA1190082.1"/>
    <property type="molecule type" value="Genomic_DNA"/>
</dbReference>
<evidence type="ECO:0000313" key="11">
    <source>
        <dbReference type="Proteomes" id="UP000323708"/>
    </source>
</evidence>
<proteinExistence type="predicted"/>
<dbReference type="Pfam" id="PF02687">
    <property type="entry name" value="FtsX"/>
    <property type="match status" value="1"/>
</dbReference>
<evidence type="ECO:0000259" key="8">
    <source>
        <dbReference type="Pfam" id="PF02687"/>
    </source>
</evidence>